<dbReference type="Proteomes" id="UP001057134">
    <property type="component" value="Chromosome"/>
</dbReference>
<organism evidence="2 3">
    <name type="scientific">Paenibacillus konkukensis</name>
    <dbReference type="NCBI Taxonomy" id="2020716"/>
    <lineage>
        <taxon>Bacteria</taxon>
        <taxon>Bacillati</taxon>
        <taxon>Bacillota</taxon>
        <taxon>Bacilli</taxon>
        <taxon>Bacillales</taxon>
        <taxon>Paenibacillaceae</taxon>
        <taxon>Paenibacillus</taxon>
    </lineage>
</organism>
<dbReference type="EMBL" id="CP027059">
    <property type="protein sequence ID" value="UQZ81240.1"/>
    <property type="molecule type" value="Genomic_DNA"/>
</dbReference>
<protein>
    <recommendedName>
        <fullName evidence="4">APC family permease</fullName>
    </recommendedName>
</protein>
<gene>
    <name evidence="2" type="ORF">SK3146_00396</name>
</gene>
<feature type="transmembrane region" description="Helical" evidence="1">
    <location>
        <begin position="277"/>
        <end position="295"/>
    </location>
</feature>
<keyword evidence="1" id="KW-0812">Transmembrane</keyword>
<name>A0ABY4RGG9_9BACL</name>
<evidence type="ECO:0000313" key="3">
    <source>
        <dbReference type="Proteomes" id="UP001057134"/>
    </source>
</evidence>
<evidence type="ECO:0008006" key="4">
    <source>
        <dbReference type="Google" id="ProtNLM"/>
    </source>
</evidence>
<keyword evidence="3" id="KW-1185">Reference proteome</keyword>
<feature type="transmembrane region" description="Helical" evidence="1">
    <location>
        <begin position="179"/>
        <end position="199"/>
    </location>
</feature>
<keyword evidence="1" id="KW-0472">Membrane</keyword>
<feature type="transmembrane region" description="Helical" evidence="1">
    <location>
        <begin position="135"/>
        <end position="159"/>
    </location>
</feature>
<feature type="transmembrane region" description="Helical" evidence="1">
    <location>
        <begin position="42"/>
        <end position="64"/>
    </location>
</feature>
<feature type="transmembrane region" description="Helical" evidence="1">
    <location>
        <begin position="307"/>
        <end position="328"/>
    </location>
</feature>
<sequence>MSLIIAIVCGTTVSIVTAGCFQRFPGLGLPEIFYRYFPKGLAIALIALTALSWMSGGILVVYSFTRTMGMFFNPEMNEFLFLFIMVVACIFAGSRSSRSVQFSLEILLLLTAPLGLFILYKAVTDHWVSWDAMRVVAGYVHQAPTFKSIAAATFLFSGYLNLSLFNRLNPPGFKLKHRWVIPIVGVIFAFYTFFIPIGFHGTMAVEQYVFLWSITADSMIMQYGFVQRVLFTFLIVFSFLSLMFVMNTFHSAMEFFKSCSPRHRPKAEEMPVPKANWIYCAVFGVLSFIYCFWANEQKNQWATEWWLMIRFCVEVFLMLLLLIIVFLARKDPNVRAAKGGSANYGK</sequence>
<reference evidence="2" key="1">
    <citation type="submission" date="2018-02" db="EMBL/GenBank/DDBJ databases">
        <authorList>
            <person name="Kim S.-K."/>
            <person name="Jung H.-I."/>
            <person name="Lee S.-W."/>
        </authorList>
    </citation>
    <scope>NUCLEOTIDE SEQUENCE</scope>
    <source>
        <strain evidence="2">SK3146</strain>
    </source>
</reference>
<evidence type="ECO:0000313" key="2">
    <source>
        <dbReference type="EMBL" id="UQZ81240.1"/>
    </source>
</evidence>
<reference evidence="2" key="2">
    <citation type="journal article" date="2021" name="J Anim Sci Technol">
        <title>Complete genome sequence of Paenibacillus konkukensis sp. nov. SK3146 as a potential probiotic strain.</title>
        <authorList>
            <person name="Jung H.I."/>
            <person name="Park S."/>
            <person name="Niu K.M."/>
            <person name="Lee S.W."/>
            <person name="Kothari D."/>
            <person name="Yi K.J."/>
            <person name="Kim S.K."/>
        </authorList>
    </citation>
    <scope>NUCLEOTIDE SEQUENCE</scope>
    <source>
        <strain evidence="2">SK3146</strain>
    </source>
</reference>
<evidence type="ECO:0000256" key="1">
    <source>
        <dbReference type="SAM" id="Phobius"/>
    </source>
</evidence>
<feature type="transmembrane region" description="Helical" evidence="1">
    <location>
        <begin position="106"/>
        <end position="123"/>
    </location>
</feature>
<keyword evidence="1" id="KW-1133">Transmembrane helix</keyword>
<feature type="transmembrane region" description="Helical" evidence="1">
    <location>
        <begin position="76"/>
        <end position="94"/>
    </location>
</feature>
<proteinExistence type="predicted"/>
<accession>A0ABY4RGG9</accession>
<feature type="transmembrane region" description="Helical" evidence="1">
    <location>
        <begin position="231"/>
        <end position="256"/>
    </location>
</feature>